<feature type="compositionally biased region" description="Basic residues" evidence="3">
    <location>
        <begin position="172"/>
        <end position="184"/>
    </location>
</feature>
<evidence type="ECO:0000259" key="4">
    <source>
        <dbReference type="SMART" id="SM00829"/>
    </source>
</evidence>
<dbReference type="InterPro" id="IPR002364">
    <property type="entry name" value="Quin_OxRdtase/zeta-crystal_CS"/>
</dbReference>
<dbReference type="InterPro" id="IPR020843">
    <property type="entry name" value="ER"/>
</dbReference>
<dbReference type="EMBL" id="CP045119">
    <property type="protein sequence ID" value="QIN82418.1"/>
    <property type="molecule type" value="Genomic_DNA"/>
</dbReference>
<organism evidence="5 6">
    <name type="scientific">Rubrobacter tropicus</name>
    <dbReference type="NCBI Taxonomy" id="2653851"/>
    <lineage>
        <taxon>Bacteria</taxon>
        <taxon>Bacillati</taxon>
        <taxon>Actinomycetota</taxon>
        <taxon>Rubrobacteria</taxon>
        <taxon>Rubrobacterales</taxon>
        <taxon>Rubrobacteraceae</taxon>
        <taxon>Rubrobacter</taxon>
    </lineage>
</organism>
<dbReference type="InterPro" id="IPR036291">
    <property type="entry name" value="NAD(P)-bd_dom_sf"/>
</dbReference>
<sequence length="226" mass="23915">MKAIRVNEHGGPEALSYEDVDVAEPGPGQARVRLAASGVNFIDVYMRTGIYPGETPFTLGLEGAGEVEAVGEGVDEVSVGDHVAWAGVPSSYAEQVVAPADKLVPFNVTMVEARVAAAIMLQGMTAHYLTHSTFPLQEGQTALVHAAAGGVGLLLCQMAKMRGRGSLAPPAPRRRPRSRGRRGPMRWSCTGRKTSPKRRTASPAARVSTWSTTPSARTPSTGLWIA</sequence>
<name>A0A6G8Q7K7_9ACTN</name>
<evidence type="ECO:0000256" key="2">
    <source>
        <dbReference type="ARBA" id="ARBA00023002"/>
    </source>
</evidence>
<gene>
    <name evidence="5" type="ORF">GBA63_06975</name>
</gene>
<dbReference type="AlphaFoldDB" id="A0A6G8Q7K7"/>
<dbReference type="SUPFAM" id="SSF50129">
    <property type="entry name" value="GroES-like"/>
    <property type="match status" value="1"/>
</dbReference>
<feature type="domain" description="Enoyl reductase (ER)" evidence="4">
    <location>
        <begin position="10"/>
        <end position="223"/>
    </location>
</feature>
<dbReference type="PROSITE" id="PS01162">
    <property type="entry name" value="QOR_ZETA_CRYSTAL"/>
    <property type="match status" value="1"/>
</dbReference>
<dbReference type="SUPFAM" id="SSF51735">
    <property type="entry name" value="NAD(P)-binding Rossmann-fold domains"/>
    <property type="match status" value="1"/>
</dbReference>
<dbReference type="SMART" id="SM00829">
    <property type="entry name" value="PKS_ER"/>
    <property type="match status" value="1"/>
</dbReference>
<dbReference type="GO" id="GO:0070402">
    <property type="term" value="F:NADPH binding"/>
    <property type="evidence" value="ECO:0007669"/>
    <property type="project" value="TreeGrafter"/>
</dbReference>
<reference evidence="5 6" key="1">
    <citation type="submission" date="2019-10" db="EMBL/GenBank/DDBJ databases">
        <title>Rubrobacter sp nov SCSIO 52090 isolated from a deep-sea sediment in the South China Sea.</title>
        <authorList>
            <person name="Chen R.W."/>
        </authorList>
    </citation>
    <scope>NUCLEOTIDE SEQUENCE [LARGE SCALE GENOMIC DNA]</scope>
    <source>
        <strain evidence="5 6">SCSIO 52909</strain>
    </source>
</reference>
<dbReference type="Proteomes" id="UP000501452">
    <property type="component" value="Chromosome"/>
</dbReference>
<protein>
    <submittedName>
        <fullName evidence="5">Alcohol dehydrogenase catalytic domain-containing protein</fullName>
    </submittedName>
</protein>
<dbReference type="Pfam" id="PF08240">
    <property type="entry name" value="ADH_N"/>
    <property type="match status" value="1"/>
</dbReference>
<keyword evidence="2" id="KW-0560">Oxidoreductase</keyword>
<dbReference type="GO" id="GO:0005829">
    <property type="term" value="C:cytosol"/>
    <property type="evidence" value="ECO:0007669"/>
    <property type="project" value="TreeGrafter"/>
</dbReference>
<dbReference type="InterPro" id="IPR013154">
    <property type="entry name" value="ADH-like_N"/>
</dbReference>
<evidence type="ECO:0000256" key="1">
    <source>
        <dbReference type="ARBA" id="ARBA00022857"/>
    </source>
</evidence>
<proteinExistence type="predicted"/>
<feature type="compositionally biased region" description="Polar residues" evidence="3">
    <location>
        <begin position="208"/>
        <end position="226"/>
    </location>
</feature>
<feature type="region of interest" description="Disordered" evidence="3">
    <location>
        <begin position="164"/>
        <end position="226"/>
    </location>
</feature>
<evidence type="ECO:0000313" key="5">
    <source>
        <dbReference type="EMBL" id="QIN82418.1"/>
    </source>
</evidence>
<evidence type="ECO:0000313" key="6">
    <source>
        <dbReference type="Proteomes" id="UP000501452"/>
    </source>
</evidence>
<dbReference type="PANTHER" id="PTHR48106:SF13">
    <property type="entry name" value="QUINONE OXIDOREDUCTASE-RELATED"/>
    <property type="match status" value="1"/>
</dbReference>
<dbReference type="GO" id="GO:0008270">
    <property type="term" value="F:zinc ion binding"/>
    <property type="evidence" value="ECO:0007669"/>
    <property type="project" value="InterPro"/>
</dbReference>
<evidence type="ECO:0000256" key="3">
    <source>
        <dbReference type="SAM" id="MobiDB-lite"/>
    </source>
</evidence>
<keyword evidence="1" id="KW-0521">NADP</keyword>
<dbReference type="PANTHER" id="PTHR48106">
    <property type="entry name" value="QUINONE OXIDOREDUCTASE PIG3-RELATED"/>
    <property type="match status" value="1"/>
</dbReference>
<keyword evidence="6" id="KW-1185">Reference proteome</keyword>
<dbReference type="Gene3D" id="3.40.50.720">
    <property type="entry name" value="NAD(P)-binding Rossmann-like Domain"/>
    <property type="match status" value="1"/>
</dbReference>
<dbReference type="GO" id="GO:0035925">
    <property type="term" value="F:mRNA 3'-UTR AU-rich region binding"/>
    <property type="evidence" value="ECO:0007669"/>
    <property type="project" value="TreeGrafter"/>
</dbReference>
<dbReference type="KEGG" id="rub:GBA63_06975"/>
<accession>A0A6G8Q7K7</accession>
<dbReference type="GO" id="GO:0003960">
    <property type="term" value="F:quinone reductase (NADPH) activity"/>
    <property type="evidence" value="ECO:0007669"/>
    <property type="project" value="TreeGrafter"/>
</dbReference>
<dbReference type="InterPro" id="IPR011032">
    <property type="entry name" value="GroES-like_sf"/>
</dbReference>
<dbReference type="Gene3D" id="3.90.180.10">
    <property type="entry name" value="Medium-chain alcohol dehydrogenases, catalytic domain"/>
    <property type="match status" value="1"/>
</dbReference>